<dbReference type="RefSeq" id="WP_381077418.1">
    <property type="nucleotide sequence ID" value="NZ_JBHUDX010000004.1"/>
</dbReference>
<protein>
    <submittedName>
        <fullName evidence="1">Uncharacterized protein</fullName>
    </submittedName>
</protein>
<sequence length="133" mass="13910">MRMGLYHKSKSVIALASSTRTDGTVNGTTVDRYQATAGEYRTVLFVVTTGTITDGSHAFAVQESDDDTTWTAAAADAVQGTAPTITNTDSDAVFDVGYVGVKRYARIVAVTTGATSGGVFSGAAVLYGTRRDR</sequence>
<evidence type="ECO:0000313" key="1">
    <source>
        <dbReference type="EMBL" id="MFD1656992.1"/>
    </source>
</evidence>
<name>A0ABW4IK25_9ACTN</name>
<reference evidence="2" key="1">
    <citation type="journal article" date="2019" name="Int. J. Syst. Evol. Microbiol.">
        <title>The Global Catalogue of Microorganisms (GCM) 10K type strain sequencing project: providing services to taxonomists for standard genome sequencing and annotation.</title>
        <authorList>
            <consortium name="The Broad Institute Genomics Platform"/>
            <consortium name="The Broad Institute Genome Sequencing Center for Infectious Disease"/>
            <person name="Wu L."/>
            <person name="Ma J."/>
        </authorList>
    </citation>
    <scope>NUCLEOTIDE SEQUENCE [LARGE SCALE GENOMIC DNA]</scope>
    <source>
        <strain evidence="2">CGMCC 1.12470</strain>
    </source>
</reference>
<gene>
    <name evidence="1" type="ORF">ACFSL4_01760</name>
</gene>
<accession>A0ABW4IK25</accession>
<dbReference type="Proteomes" id="UP001597261">
    <property type="component" value="Unassembled WGS sequence"/>
</dbReference>
<evidence type="ECO:0000313" key="2">
    <source>
        <dbReference type="Proteomes" id="UP001597261"/>
    </source>
</evidence>
<keyword evidence="2" id="KW-1185">Reference proteome</keyword>
<dbReference type="EMBL" id="JBHUDX010000004">
    <property type="protein sequence ID" value="MFD1656992.1"/>
    <property type="molecule type" value="Genomic_DNA"/>
</dbReference>
<comment type="caution">
    <text evidence="1">The sequence shown here is derived from an EMBL/GenBank/DDBJ whole genome shotgun (WGS) entry which is preliminary data.</text>
</comment>
<organism evidence="1 2">
    <name type="scientific">Streptomyces caeni</name>
    <dbReference type="NCBI Taxonomy" id="2307231"/>
    <lineage>
        <taxon>Bacteria</taxon>
        <taxon>Bacillati</taxon>
        <taxon>Actinomycetota</taxon>
        <taxon>Actinomycetes</taxon>
        <taxon>Kitasatosporales</taxon>
        <taxon>Streptomycetaceae</taxon>
        <taxon>Streptomyces</taxon>
    </lineage>
</organism>
<proteinExistence type="predicted"/>